<evidence type="ECO:0000313" key="1">
    <source>
        <dbReference type="EMBL" id="SFQ28226.1"/>
    </source>
</evidence>
<reference evidence="2" key="1">
    <citation type="submission" date="2016-10" db="EMBL/GenBank/DDBJ databases">
        <authorList>
            <person name="Varghese N."/>
            <person name="Submissions S."/>
        </authorList>
    </citation>
    <scope>NUCLEOTIDE SEQUENCE [LARGE SCALE GENOMIC DNA]</scope>
    <source>
        <strain evidence="2">JCM 10271</strain>
    </source>
</reference>
<dbReference type="AlphaFoldDB" id="A0A1I5X8S3"/>
<name>A0A1I5X8S3_9RHOB</name>
<keyword evidence="2" id="KW-1185">Reference proteome</keyword>
<dbReference type="Proteomes" id="UP000243106">
    <property type="component" value="Unassembled WGS sequence"/>
</dbReference>
<protein>
    <submittedName>
        <fullName evidence="1">Uncharacterized protein</fullName>
    </submittedName>
</protein>
<dbReference type="STRING" id="93684.SAMN05421853_103219"/>
<proteinExistence type="predicted"/>
<dbReference type="EMBL" id="FOXV01000003">
    <property type="protein sequence ID" value="SFQ28226.1"/>
    <property type="molecule type" value="Genomic_DNA"/>
</dbReference>
<evidence type="ECO:0000313" key="2">
    <source>
        <dbReference type="Proteomes" id="UP000243106"/>
    </source>
</evidence>
<sequence>MLGILAACFALYSVERWIGWPDALTAGRYAPPARVAD</sequence>
<accession>A0A1I5X8S3</accession>
<organism evidence="1 2">
    <name type="scientific">Roseivivax halotolerans</name>
    <dbReference type="NCBI Taxonomy" id="93684"/>
    <lineage>
        <taxon>Bacteria</taxon>
        <taxon>Pseudomonadati</taxon>
        <taxon>Pseudomonadota</taxon>
        <taxon>Alphaproteobacteria</taxon>
        <taxon>Rhodobacterales</taxon>
        <taxon>Roseobacteraceae</taxon>
        <taxon>Roseivivax</taxon>
    </lineage>
</organism>
<gene>
    <name evidence="1" type="ORF">SAMN05421853_103219</name>
</gene>